<proteinExistence type="predicted"/>
<feature type="compositionally biased region" description="Low complexity" evidence="1">
    <location>
        <begin position="186"/>
        <end position="195"/>
    </location>
</feature>
<feature type="region of interest" description="Disordered" evidence="1">
    <location>
        <begin position="165"/>
        <end position="228"/>
    </location>
</feature>
<feature type="region of interest" description="Disordered" evidence="1">
    <location>
        <begin position="37"/>
        <end position="109"/>
    </location>
</feature>
<dbReference type="AlphaFoldDB" id="A0AAV1SZI0"/>
<feature type="compositionally biased region" description="Basic and acidic residues" evidence="1">
    <location>
        <begin position="205"/>
        <end position="214"/>
    </location>
</feature>
<name>A0AAV1SZI0_9STRA</name>
<reference evidence="2" key="1">
    <citation type="submission" date="2024-01" db="EMBL/GenBank/DDBJ databases">
        <authorList>
            <person name="Webb A."/>
        </authorList>
    </citation>
    <scope>NUCLEOTIDE SEQUENCE</scope>
    <source>
        <strain evidence="2">Pm1</strain>
    </source>
</reference>
<feature type="compositionally biased region" description="Basic residues" evidence="1">
    <location>
        <begin position="136"/>
        <end position="145"/>
    </location>
</feature>
<evidence type="ECO:0000313" key="3">
    <source>
        <dbReference type="EMBL" id="CAK7941447.1"/>
    </source>
</evidence>
<feature type="compositionally biased region" description="Low complexity" evidence="1">
    <location>
        <begin position="328"/>
        <end position="343"/>
    </location>
</feature>
<evidence type="ECO:0000256" key="1">
    <source>
        <dbReference type="SAM" id="MobiDB-lite"/>
    </source>
</evidence>
<protein>
    <submittedName>
        <fullName evidence="2">Uncharacterized protein</fullName>
    </submittedName>
</protein>
<dbReference type="Proteomes" id="UP001162060">
    <property type="component" value="Unassembled WGS sequence"/>
</dbReference>
<sequence>MQRSSSFLASGASVEATDALVDMADVAKCSRSALPVPVEASVVSDTTTSSSDRSRSSSCSSSGSSANALDDDYGAHALSLLSSSEENEEEEDKEKDVDVLGGAQTGAGGSAFLVKPMTSRLQVCPVDDLAVEDEKRRRRSRRHRKSEQTHNSKNVLLLCGMSRDAESLPSTPSPILVRTRRSDSSPALMAPPAMATTNTWPSSESTRDNGHESTEASAPSSVAEGFSAASETAVRVPAVLLRRDSAAIRRQYWSQLGFSLSRSDLEKSTGRKKERRDGLKVRLNDVKCTSEQGAKGGFFQFIASWYAPVTAVTEDDPSVRKDKRRAQSTRQLRSSLSRHSMSSNGDLNDVLTRQKGVQFNQEAELFYIPLHRDYSKRQRECMWPTRAEFIAMVERNLDAVYDEMEREYETQLENELLENEGMAREEARQRTIESQQRKLEEAAATESQGSVSPGARSRSSSSTSSLMGPMLTLSQKHVLVSPRARSSHDLRFKYLKHLGIHS</sequence>
<gene>
    <name evidence="3" type="ORF">PM001_LOCUS26597</name>
    <name evidence="2" type="ORF">PM001_LOCUS350</name>
</gene>
<feature type="region of interest" description="Disordered" evidence="1">
    <location>
        <begin position="316"/>
        <end position="348"/>
    </location>
</feature>
<organism evidence="2 4">
    <name type="scientific">Peronospora matthiolae</name>
    <dbReference type="NCBI Taxonomy" id="2874970"/>
    <lineage>
        <taxon>Eukaryota</taxon>
        <taxon>Sar</taxon>
        <taxon>Stramenopiles</taxon>
        <taxon>Oomycota</taxon>
        <taxon>Peronosporomycetes</taxon>
        <taxon>Peronosporales</taxon>
        <taxon>Peronosporaceae</taxon>
        <taxon>Peronospora</taxon>
    </lineage>
</organism>
<comment type="caution">
    <text evidence="2">The sequence shown here is derived from an EMBL/GenBank/DDBJ whole genome shotgun (WGS) entry which is preliminary data.</text>
</comment>
<evidence type="ECO:0000313" key="2">
    <source>
        <dbReference type="EMBL" id="CAK7892182.1"/>
    </source>
</evidence>
<evidence type="ECO:0000313" key="4">
    <source>
        <dbReference type="Proteomes" id="UP001162060"/>
    </source>
</evidence>
<feature type="compositionally biased region" description="Low complexity" evidence="1">
    <location>
        <begin position="41"/>
        <end position="65"/>
    </location>
</feature>
<feature type="compositionally biased region" description="Basic and acidic residues" evidence="1">
    <location>
        <begin position="421"/>
        <end position="441"/>
    </location>
</feature>
<feature type="region of interest" description="Disordered" evidence="1">
    <location>
        <begin position="132"/>
        <end position="153"/>
    </location>
</feature>
<feature type="compositionally biased region" description="Low complexity" evidence="1">
    <location>
        <begin position="450"/>
        <end position="468"/>
    </location>
</feature>
<dbReference type="EMBL" id="CAKLBY020000264">
    <property type="protein sequence ID" value="CAK7941447.1"/>
    <property type="molecule type" value="Genomic_DNA"/>
</dbReference>
<dbReference type="EMBL" id="CAKLBY020000003">
    <property type="protein sequence ID" value="CAK7892182.1"/>
    <property type="molecule type" value="Genomic_DNA"/>
</dbReference>
<feature type="region of interest" description="Disordered" evidence="1">
    <location>
        <begin position="414"/>
        <end position="468"/>
    </location>
</feature>
<accession>A0AAV1SZI0</accession>